<accession>A0A167W9B5</accession>
<evidence type="ECO:0000313" key="3">
    <source>
        <dbReference type="Proteomes" id="UP000242877"/>
    </source>
</evidence>
<feature type="transmembrane region" description="Helical" evidence="1">
    <location>
        <begin position="12"/>
        <end position="31"/>
    </location>
</feature>
<dbReference type="InterPro" id="IPR009571">
    <property type="entry name" value="SUR7/Rim9-like_fungi"/>
</dbReference>
<feature type="transmembrane region" description="Helical" evidence="1">
    <location>
        <begin position="208"/>
        <end position="235"/>
    </location>
</feature>
<name>A0A167W9B5_9EURO</name>
<evidence type="ECO:0000313" key="2">
    <source>
        <dbReference type="EMBL" id="KZZ88554.1"/>
    </source>
</evidence>
<keyword evidence="3" id="KW-1185">Reference proteome</keyword>
<keyword evidence="1" id="KW-0472">Membrane</keyword>
<dbReference type="EMBL" id="AZGZ01000025">
    <property type="protein sequence ID" value="KZZ88554.1"/>
    <property type="molecule type" value="Genomic_DNA"/>
</dbReference>
<dbReference type="AlphaFoldDB" id="A0A167W9B5"/>
<keyword evidence="1" id="KW-1133">Transmembrane helix</keyword>
<dbReference type="VEuPathDB" id="FungiDB:AAP_04877"/>
<organism evidence="2 3">
    <name type="scientific">Ascosphaera apis ARSEF 7405</name>
    <dbReference type="NCBI Taxonomy" id="392613"/>
    <lineage>
        <taxon>Eukaryota</taxon>
        <taxon>Fungi</taxon>
        <taxon>Dikarya</taxon>
        <taxon>Ascomycota</taxon>
        <taxon>Pezizomycotina</taxon>
        <taxon>Eurotiomycetes</taxon>
        <taxon>Eurotiomycetidae</taxon>
        <taxon>Onygenales</taxon>
        <taxon>Ascosphaeraceae</taxon>
        <taxon>Ascosphaera</taxon>
    </lineage>
</organism>
<dbReference type="OrthoDB" id="4480814at2759"/>
<evidence type="ECO:0000256" key="1">
    <source>
        <dbReference type="SAM" id="Phobius"/>
    </source>
</evidence>
<dbReference type="GO" id="GO:0051285">
    <property type="term" value="C:cell cortex of cell tip"/>
    <property type="evidence" value="ECO:0007669"/>
    <property type="project" value="TreeGrafter"/>
</dbReference>
<dbReference type="GO" id="GO:0031505">
    <property type="term" value="P:fungal-type cell wall organization"/>
    <property type="evidence" value="ECO:0007669"/>
    <property type="project" value="TreeGrafter"/>
</dbReference>
<comment type="caution">
    <text evidence="2">The sequence shown here is derived from an EMBL/GenBank/DDBJ whole genome shotgun (WGS) entry which is preliminary data.</text>
</comment>
<feature type="transmembrane region" description="Helical" evidence="1">
    <location>
        <begin position="179"/>
        <end position="202"/>
    </location>
</feature>
<reference evidence="2 3" key="1">
    <citation type="journal article" date="2016" name="Genome Biol. Evol.">
        <title>Divergent and convergent evolution of fungal pathogenicity.</title>
        <authorList>
            <person name="Shang Y."/>
            <person name="Xiao G."/>
            <person name="Zheng P."/>
            <person name="Cen K."/>
            <person name="Zhan S."/>
            <person name="Wang C."/>
        </authorList>
    </citation>
    <scope>NUCLEOTIDE SEQUENCE [LARGE SCALE GENOMIC DNA]</scope>
    <source>
        <strain evidence="2 3">ARSEF 7405</strain>
    </source>
</reference>
<protein>
    <submittedName>
        <fullName evidence="2">Integral membrane protein</fullName>
    </submittedName>
</protein>
<dbReference type="Pfam" id="PF06687">
    <property type="entry name" value="SUR7"/>
    <property type="match status" value="1"/>
</dbReference>
<proteinExistence type="predicted"/>
<sequence>MARVAKFTCIFLPYLLTIGAFICLTLVGLGMKYKSGVMQRFYFFDVCWTLPKHLCDLQPLNLQNLPHPLFLQSPSFLRSQPLTSTQLNLVEFKNKIFQSSEAKLLLQGDLYDWYATGLWNSCYGQVSTNGTRVVVGCTAAHQRYWFNPFEAPGISEIITLLKVDMSSALNIYHRASTALFYLWVFSLVFVLVQALAGFTSLFGHGWGILVSMVTMFTALLTIAFATVSTVMFAILTDKINKAINGKIKFTSHIAIVGTTMQNTAWIAAGFALVAPRKRHWEKGDSEERGNFLSMNEMRNNSSQSMLNKKR</sequence>
<dbReference type="Proteomes" id="UP000242877">
    <property type="component" value="Unassembled WGS sequence"/>
</dbReference>
<dbReference type="PANTHER" id="PTHR28019">
    <property type="entry name" value="CELL MEMBRANE PROTEIN YLR413W-RELATED"/>
    <property type="match status" value="1"/>
</dbReference>
<keyword evidence="1" id="KW-0812">Transmembrane</keyword>
<dbReference type="InterPro" id="IPR052413">
    <property type="entry name" value="SUR7_domain"/>
</dbReference>
<dbReference type="GO" id="GO:0005886">
    <property type="term" value="C:plasma membrane"/>
    <property type="evidence" value="ECO:0007669"/>
    <property type="project" value="InterPro"/>
</dbReference>
<dbReference type="PANTHER" id="PTHR28019:SF3">
    <property type="entry name" value="INTEGRAL MEMBRANE PROTEIN (AFU_ORTHOLOGUE AFUA_6G07470)"/>
    <property type="match status" value="1"/>
</dbReference>
<gene>
    <name evidence="2" type="ORF">AAP_04877</name>
</gene>